<dbReference type="InterPro" id="IPR011989">
    <property type="entry name" value="ARM-like"/>
</dbReference>
<evidence type="ECO:0000313" key="7">
    <source>
        <dbReference type="EMBL" id="KAL0487487.1"/>
    </source>
</evidence>
<keyword evidence="2" id="KW-0645">Protease</keyword>
<proteinExistence type="inferred from homology"/>
<name>A0AAW2ZC66_9EUKA</name>
<dbReference type="InterPro" id="IPR008580">
    <property type="entry name" value="PPPDE_dom"/>
</dbReference>
<dbReference type="InterPro" id="IPR013535">
    <property type="entry name" value="PUL_dom"/>
</dbReference>
<dbReference type="Pfam" id="PF05903">
    <property type="entry name" value="Peptidase_C97"/>
    <property type="match status" value="1"/>
</dbReference>
<dbReference type="Proteomes" id="UP001431209">
    <property type="component" value="Unassembled WGS sequence"/>
</dbReference>
<feature type="domain" description="PPPDE" evidence="6">
    <location>
        <begin position="4"/>
        <end position="145"/>
    </location>
</feature>
<evidence type="ECO:0000313" key="8">
    <source>
        <dbReference type="Proteomes" id="UP001431209"/>
    </source>
</evidence>
<dbReference type="Pfam" id="PF08324">
    <property type="entry name" value="PUL"/>
    <property type="match status" value="1"/>
</dbReference>
<dbReference type="PANTHER" id="PTHR12378:SF7">
    <property type="entry name" value="DESUMOYLATING ISOPEPTIDASE 1"/>
    <property type="match status" value="1"/>
</dbReference>
<keyword evidence="8" id="KW-1185">Reference proteome</keyword>
<dbReference type="GO" id="GO:0070646">
    <property type="term" value="P:protein modification by small protein removal"/>
    <property type="evidence" value="ECO:0007669"/>
    <property type="project" value="TreeGrafter"/>
</dbReference>
<dbReference type="EMBL" id="JAOPGA020001346">
    <property type="protein sequence ID" value="KAL0487487.1"/>
    <property type="molecule type" value="Genomic_DNA"/>
</dbReference>
<dbReference type="SMART" id="SM01179">
    <property type="entry name" value="DUF862"/>
    <property type="match status" value="1"/>
</dbReference>
<keyword evidence="3" id="KW-0378">Hydrolase</keyword>
<comment type="similarity">
    <text evidence="1">Belongs to the DeSI family.</text>
</comment>
<dbReference type="PANTHER" id="PTHR12378">
    <property type="entry name" value="DESUMOYLATING ISOPEPTIDASE"/>
    <property type="match status" value="1"/>
</dbReference>
<evidence type="ECO:0000256" key="3">
    <source>
        <dbReference type="ARBA" id="ARBA00022801"/>
    </source>
</evidence>
<dbReference type="InterPro" id="IPR042266">
    <property type="entry name" value="PPPDE_sf"/>
</dbReference>
<dbReference type="Gene3D" id="1.25.10.10">
    <property type="entry name" value="Leucine-rich Repeat Variant"/>
    <property type="match status" value="1"/>
</dbReference>
<protein>
    <submittedName>
        <fullName evidence="7">DESI1</fullName>
    </submittedName>
</protein>
<dbReference type="PROSITE" id="PS51858">
    <property type="entry name" value="PPPDE"/>
    <property type="match status" value="1"/>
</dbReference>
<evidence type="ECO:0000256" key="2">
    <source>
        <dbReference type="ARBA" id="ARBA00022670"/>
    </source>
</evidence>
<accession>A0AAW2ZC66</accession>
<sequence>MAKHSVSLSVYDLSMGMASRLSRSFTGQQFDGIWHTGIVVFGNEYFFGGGVQTMLAGTTPYGTPVKNEQLGETTKTKAEFEQFIQAQGRTHFRPEQYDLFHNNCNNFTEACSQFLLNKSIPDYVKGLPTQFLNTPMGQTMRPLIDSMMGNTASPIASPNDLGSGGGMNMDMINNMMSNPQIQQMASQFLGGGGGGMPNMDMIRNMMGNMGMNNTPYNAPQQPSQPVVTPVVEFNDDHTTFRYLKANVSQVVNKLKSTLKALPKYNYNDQDDQALDTIETFLKNIENEKTTPSEESLKKLSSYIKVLPEKQAFPALDIYRLLLVSPSVVHHQVSNTNSLLYILKESYLLQWTKLSAATQLMSMRALANLITSTKIDKPEHISNNKGASWLLSNMTGIIEIITLTMTFEMDGLRSCGASVAANLSLLLPKNDTSGLDKKLVDVMVKNLSREKVEEVIHRMVLTIYRCLKNNPSLKEGVKVPMLASAMQKESCKGIVRGIIKMVTSSSS</sequence>
<dbReference type="SUPFAM" id="SSF48371">
    <property type="entry name" value="ARM repeat"/>
    <property type="match status" value="1"/>
</dbReference>
<dbReference type="Gene3D" id="3.90.1720.30">
    <property type="entry name" value="PPPDE domains"/>
    <property type="match status" value="1"/>
</dbReference>
<organism evidence="7 8">
    <name type="scientific">Acrasis kona</name>
    <dbReference type="NCBI Taxonomy" id="1008807"/>
    <lineage>
        <taxon>Eukaryota</taxon>
        <taxon>Discoba</taxon>
        <taxon>Heterolobosea</taxon>
        <taxon>Tetramitia</taxon>
        <taxon>Eutetramitia</taxon>
        <taxon>Acrasidae</taxon>
        <taxon>Acrasis</taxon>
    </lineage>
</organism>
<comment type="caution">
    <text evidence="7">The sequence shown here is derived from an EMBL/GenBank/DDBJ whole genome shotgun (WGS) entry which is preliminary data.</text>
</comment>
<dbReference type="GO" id="GO:0006508">
    <property type="term" value="P:proteolysis"/>
    <property type="evidence" value="ECO:0007669"/>
    <property type="project" value="UniProtKB-KW"/>
</dbReference>
<gene>
    <name evidence="7" type="ORF">AKO1_004168</name>
</gene>
<dbReference type="InterPro" id="IPR016024">
    <property type="entry name" value="ARM-type_fold"/>
</dbReference>
<dbReference type="InterPro" id="IPR001387">
    <property type="entry name" value="Cro/C1-type_HTH"/>
</dbReference>
<feature type="domain" description="HTH cro/C1-type" evidence="4">
    <location>
        <begin position="281"/>
        <end position="310"/>
    </location>
</feature>
<dbReference type="GO" id="GO:0008233">
    <property type="term" value="F:peptidase activity"/>
    <property type="evidence" value="ECO:0007669"/>
    <property type="project" value="UniProtKB-KW"/>
</dbReference>
<feature type="domain" description="PUL" evidence="5">
    <location>
        <begin position="232"/>
        <end position="504"/>
    </location>
</feature>
<dbReference type="PROSITE" id="PS50943">
    <property type="entry name" value="HTH_CROC1"/>
    <property type="match status" value="1"/>
</dbReference>
<evidence type="ECO:0000259" key="4">
    <source>
        <dbReference type="PROSITE" id="PS50943"/>
    </source>
</evidence>
<dbReference type="AlphaFoldDB" id="A0AAW2ZC66"/>
<evidence type="ECO:0000259" key="6">
    <source>
        <dbReference type="PROSITE" id="PS51858"/>
    </source>
</evidence>
<evidence type="ECO:0000259" key="5">
    <source>
        <dbReference type="PROSITE" id="PS51396"/>
    </source>
</evidence>
<reference evidence="7 8" key="1">
    <citation type="submission" date="2024-03" db="EMBL/GenBank/DDBJ databases">
        <title>The Acrasis kona genome and developmental transcriptomes reveal deep origins of eukaryotic multicellular pathways.</title>
        <authorList>
            <person name="Sheikh S."/>
            <person name="Fu C.-J."/>
            <person name="Brown M.W."/>
            <person name="Baldauf S.L."/>
        </authorList>
    </citation>
    <scope>NUCLEOTIDE SEQUENCE [LARGE SCALE GENOMIC DNA]</scope>
    <source>
        <strain evidence="7 8">ATCC MYA-3509</strain>
    </source>
</reference>
<evidence type="ECO:0000256" key="1">
    <source>
        <dbReference type="ARBA" id="ARBA00008140"/>
    </source>
</evidence>
<dbReference type="PROSITE" id="PS51396">
    <property type="entry name" value="PUL"/>
    <property type="match status" value="1"/>
</dbReference>